<comment type="caution">
    <text evidence="2">The sequence shown here is derived from an EMBL/GenBank/DDBJ whole genome shotgun (WGS) entry which is preliminary data.</text>
</comment>
<evidence type="ECO:0000313" key="3">
    <source>
        <dbReference type="Proteomes" id="UP001189429"/>
    </source>
</evidence>
<evidence type="ECO:0000256" key="1">
    <source>
        <dbReference type="SAM" id="MobiDB-lite"/>
    </source>
</evidence>
<sequence>MPRPLPCPKPFVLPRPARCPCSAEVSFGPAGGESTPGELASGSVGKLSLDPGAAAMFVRGDPRLAYRVGAAGGGAASVTVVHCKVLYDLEPATGTGRRRRSGELAVSSLTRGPARDRRGLDGSPDVHGFRCSFGRRFLRCSFEFCGRPFGLHGSTWNCRGLVSFLRDCHDAGPLFIRAPLFESSLEVPGGSAV</sequence>
<protein>
    <submittedName>
        <fullName evidence="2">Uncharacterized protein</fullName>
    </submittedName>
</protein>
<organism evidence="2 3">
    <name type="scientific">Prorocentrum cordatum</name>
    <dbReference type="NCBI Taxonomy" id="2364126"/>
    <lineage>
        <taxon>Eukaryota</taxon>
        <taxon>Sar</taxon>
        <taxon>Alveolata</taxon>
        <taxon>Dinophyceae</taxon>
        <taxon>Prorocentrales</taxon>
        <taxon>Prorocentraceae</taxon>
        <taxon>Prorocentrum</taxon>
    </lineage>
</organism>
<name>A0ABN9UUK1_9DINO</name>
<dbReference type="EMBL" id="CAUYUJ010016212">
    <property type="protein sequence ID" value="CAK0862939.1"/>
    <property type="molecule type" value="Genomic_DNA"/>
</dbReference>
<keyword evidence="3" id="KW-1185">Reference proteome</keyword>
<accession>A0ABN9UUK1</accession>
<evidence type="ECO:0000313" key="2">
    <source>
        <dbReference type="EMBL" id="CAK0862939.1"/>
    </source>
</evidence>
<dbReference type="Proteomes" id="UP001189429">
    <property type="component" value="Unassembled WGS sequence"/>
</dbReference>
<reference evidence="2" key="1">
    <citation type="submission" date="2023-10" db="EMBL/GenBank/DDBJ databases">
        <authorList>
            <person name="Chen Y."/>
            <person name="Shah S."/>
            <person name="Dougan E. K."/>
            <person name="Thang M."/>
            <person name="Chan C."/>
        </authorList>
    </citation>
    <scope>NUCLEOTIDE SEQUENCE [LARGE SCALE GENOMIC DNA]</scope>
</reference>
<feature type="region of interest" description="Disordered" evidence="1">
    <location>
        <begin position="95"/>
        <end position="119"/>
    </location>
</feature>
<proteinExistence type="predicted"/>
<gene>
    <name evidence="2" type="ORF">PCOR1329_LOCUS51238</name>
</gene>